<dbReference type="Proteomes" id="UP000326924">
    <property type="component" value="Unassembled WGS sequence"/>
</dbReference>
<sequence>MASQLTAAVFEAAALAVQRKSESVQIPKAHLRGSDTNVSRHHVPEVQRGFDKHATLQGTSIHGSLHVAHQPRKPCFGVDHIGRVNVATAKASDEGTMPMFHLLAETSSAITPALLAKHHLPGILLQHGPLAIRHITAYLIASLPGFSSIPPAKQRRMIVGALEGKGGPSGVMGEVGGVDGDVIFEKIGWGRWDARRKGDSPSSLAAGPVSLPVPVARTENVGRVPSGSPRDDMLHSVSYTESGIFHQSEEEGSHDVDMEDAMFMDEDSTDTSEDDDMTDEEDWAQMGAAALRRQADSPITSDGWANSYAKSPASGFVQHHRAIIIESPEQKRAREEREAVEALVKLSSF</sequence>
<dbReference type="PANTHER" id="PTHR28164:SF1">
    <property type="entry name" value="PROTEIN STB3"/>
    <property type="match status" value="1"/>
</dbReference>
<dbReference type="AlphaFoldDB" id="A0A5J5EHQ9"/>
<dbReference type="PANTHER" id="PTHR28164">
    <property type="entry name" value="PROTEIN STB3"/>
    <property type="match status" value="1"/>
</dbReference>
<dbReference type="Pfam" id="PF10330">
    <property type="entry name" value="Stb3"/>
    <property type="match status" value="1"/>
</dbReference>
<reference evidence="1 2" key="1">
    <citation type="submission" date="2019-09" db="EMBL/GenBank/DDBJ databases">
        <title>Draft genome of the ectomycorrhizal ascomycete Sphaerosporella brunnea.</title>
        <authorList>
            <consortium name="DOE Joint Genome Institute"/>
            <person name="Benucci G.M."/>
            <person name="Marozzi G."/>
            <person name="Antonielli L."/>
            <person name="Sanchez S."/>
            <person name="Marco P."/>
            <person name="Wang X."/>
            <person name="Falini L.B."/>
            <person name="Barry K."/>
            <person name="Haridas S."/>
            <person name="Lipzen A."/>
            <person name="Labutti K."/>
            <person name="Grigoriev I.V."/>
            <person name="Murat C."/>
            <person name="Martin F."/>
            <person name="Albertini E."/>
            <person name="Donnini D."/>
            <person name="Bonito G."/>
        </authorList>
    </citation>
    <scope>NUCLEOTIDE SEQUENCE [LARGE SCALE GENOMIC DNA]</scope>
    <source>
        <strain evidence="1 2">Sb_GMNB300</strain>
    </source>
</reference>
<organism evidence="1 2">
    <name type="scientific">Sphaerosporella brunnea</name>
    <dbReference type="NCBI Taxonomy" id="1250544"/>
    <lineage>
        <taxon>Eukaryota</taxon>
        <taxon>Fungi</taxon>
        <taxon>Dikarya</taxon>
        <taxon>Ascomycota</taxon>
        <taxon>Pezizomycotina</taxon>
        <taxon>Pezizomycetes</taxon>
        <taxon>Pezizales</taxon>
        <taxon>Pyronemataceae</taxon>
        <taxon>Sphaerosporella</taxon>
    </lineage>
</organism>
<dbReference type="EMBL" id="VXIS01000354">
    <property type="protein sequence ID" value="KAA8894248.1"/>
    <property type="molecule type" value="Genomic_DNA"/>
</dbReference>
<name>A0A5J5EHQ9_9PEZI</name>
<dbReference type="OrthoDB" id="5391991at2759"/>
<gene>
    <name evidence="1" type="ORF">FN846DRAFT_433657</name>
</gene>
<dbReference type="GO" id="GO:0000432">
    <property type="term" value="P:positive regulation of transcription from RNA polymerase II promoter by glucose"/>
    <property type="evidence" value="ECO:0007669"/>
    <property type="project" value="TreeGrafter"/>
</dbReference>
<protein>
    <submittedName>
        <fullName evidence="1">Putative Sin3 binding protein-domain-containing protein</fullName>
    </submittedName>
</protein>
<dbReference type="GO" id="GO:0043565">
    <property type="term" value="F:sequence-specific DNA binding"/>
    <property type="evidence" value="ECO:0007669"/>
    <property type="project" value="TreeGrafter"/>
</dbReference>
<comment type="caution">
    <text evidence="1">The sequence shown here is derived from an EMBL/GenBank/DDBJ whole genome shotgun (WGS) entry which is preliminary data.</text>
</comment>
<keyword evidence="2" id="KW-1185">Reference proteome</keyword>
<dbReference type="InParanoid" id="A0A5J5EHQ9"/>
<proteinExistence type="predicted"/>
<evidence type="ECO:0000313" key="1">
    <source>
        <dbReference type="EMBL" id="KAA8894248.1"/>
    </source>
</evidence>
<dbReference type="InterPro" id="IPR018818">
    <property type="entry name" value="Stb3"/>
</dbReference>
<evidence type="ECO:0000313" key="2">
    <source>
        <dbReference type="Proteomes" id="UP000326924"/>
    </source>
</evidence>
<accession>A0A5J5EHQ9</accession>
<dbReference type="GO" id="GO:0005634">
    <property type="term" value="C:nucleus"/>
    <property type="evidence" value="ECO:0007669"/>
    <property type="project" value="TreeGrafter"/>
</dbReference>